<keyword evidence="3" id="KW-1185">Reference proteome</keyword>
<dbReference type="HOGENOM" id="CLU_062228_0_0_10"/>
<dbReference type="OrthoDB" id="187854at2"/>
<evidence type="ECO:0000256" key="1">
    <source>
        <dbReference type="SAM" id="SignalP"/>
    </source>
</evidence>
<feature type="chain" id="PRO_5003616790" description="DUF2911 domain-containing protein" evidence="1">
    <location>
        <begin position="19"/>
        <end position="282"/>
    </location>
</feature>
<name>H8XQX0_FLAIG</name>
<dbReference type="Gene3D" id="1.25.40.10">
    <property type="entry name" value="Tetratricopeptide repeat domain"/>
    <property type="match status" value="1"/>
</dbReference>
<evidence type="ECO:0000313" key="3">
    <source>
        <dbReference type="Proteomes" id="UP000007599"/>
    </source>
</evidence>
<dbReference type="InterPro" id="IPR021314">
    <property type="entry name" value="DUF2911"/>
</dbReference>
<protein>
    <recommendedName>
        <fullName evidence="4">DUF2911 domain-containing protein</fullName>
    </recommendedName>
</protein>
<dbReference type="Proteomes" id="UP000007599">
    <property type="component" value="Chromosome I"/>
</dbReference>
<dbReference type="SUPFAM" id="SSF81901">
    <property type="entry name" value="HCP-like"/>
    <property type="match status" value="1"/>
</dbReference>
<evidence type="ECO:0008006" key="4">
    <source>
        <dbReference type="Google" id="ProtNLM"/>
    </source>
</evidence>
<evidence type="ECO:0000313" key="2">
    <source>
        <dbReference type="EMBL" id="CCG53418.1"/>
    </source>
</evidence>
<dbReference type="EMBL" id="HE774682">
    <property type="protein sequence ID" value="CCG53418.1"/>
    <property type="molecule type" value="Genomic_DNA"/>
</dbReference>
<gene>
    <name evidence="2" type="ordered locus">KQS_07300</name>
</gene>
<dbReference type="AlphaFoldDB" id="H8XQX0"/>
<dbReference type="KEGG" id="fin:KQS_07300"/>
<reference evidence="2 3" key="1">
    <citation type="journal article" date="2012" name="J. Bacteriol.">
        <title>Complete Genome Sequence of Flavobacterium indicum GPSTA100-9T, Isolated from Warm Spring Water.</title>
        <authorList>
            <person name="Barbier P."/>
            <person name="Houel A."/>
            <person name="Loux V."/>
            <person name="Poulain J."/>
            <person name="Bernardet J.F."/>
            <person name="Touchon M."/>
            <person name="Duchaud E."/>
        </authorList>
    </citation>
    <scope>NUCLEOTIDE SEQUENCE [LARGE SCALE GENOMIC DNA]</scope>
    <source>
        <strain evidence="3">DSM 17447 / CIP 109464 / GPTSA100-9</strain>
    </source>
</reference>
<organism evidence="2 3">
    <name type="scientific">Flavobacterium indicum (strain DSM 17447 / CIP 109464 / GPTSA100-9)</name>
    <dbReference type="NCBI Taxonomy" id="1094466"/>
    <lineage>
        <taxon>Bacteria</taxon>
        <taxon>Pseudomonadati</taxon>
        <taxon>Bacteroidota</taxon>
        <taxon>Flavobacteriia</taxon>
        <taxon>Flavobacteriales</taxon>
        <taxon>Flavobacteriaceae</taxon>
        <taxon>Flavobacterium</taxon>
    </lineage>
</organism>
<sequence>MKNKLLLGILFVATIVQAQIKIPQASPLSKVQQVVGLTTIDINYSRPSAKGRPVYGELVPYGKNWRTGANENTTISFSEDVTISGKLLPKGKYALYTTPKADAWDIIFYKDVSNWGLPEVWDEAEVALRVSVSPQVLPTHIETFTISIDNVTTDSATLDLSWEKTFVSLKFEVPTQKVVIKNINQTLEGPTANDYFTSAQYFYQSNSDFNKALEWINKAIALSKEPEVPFWYYRLKSLIQYKLGDIKAAIESAKISLAGATKANNQDYIKQNTDSINVWSKK</sequence>
<proteinExistence type="predicted"/>
<accession>H8XQX0</accession>
<feature type="signal peptide" evidence="1">
    <location>
        <begin position="1"/>
        <end position="18"/>
    </location>
</feature>
<dbReference type="STRING" id="1094466.KQS_07300"/>
<dbReference type="PATRIC" id="fig|1094466.5.peg.1436"/>
<reference evidence="3" key="2">
    <citation type="submission" date="2012-03" db="EMBL/GenBank/DDBJ databases">
        <title>Complete genome sequence of Flavobacterium indicum GPTSA100-9T, isolated from warm spring water.</title>
        <authorList>
            <person name="Barbier P."/>
            <person name="Houel A."/>
            <person name="Loux V."/>
            <person name="Poulain J."/>
            <person name="Bernardet J.-F."/>
            <person name="Touchon M."/>
            <person name="Duchaud E."/>
        </authorList>
    </citation>
    <scope>NUCLEOTIDE SEQUENCE [LARGE SCALE GENOMIC DNA]</scope>
    <source>
        <strain evidence="3">DSM 17447 / CIP 109464 / GPTSA100-9</strain>
    </source>
</reference>
<dbReference type="eggNOG" id="COG0790">
    <property type="taxonomic scope" value="Bacteria"/>
</dbReference>
<dbReference type="RefSeq" id="WP_014388543.1">
    <property type="nucleotide sequence ID" value="NC_017025.1"/>
</dbReference>
<dbReference type="InterPro" id="IPR011990">
    <property type="entry name" value="TPR-like_helical_dom_sf"/>
</dbReference>
<dbReference type="Pfam" id="PF11138">
    <property type="entry name" value="DUF2911"/>
    <property type="match status" value="1"/>
</dbReference>
<keyword evidence="1" id="KW-0732">Signal</keyword>